<evidence type="ECO:0000256" key="8">
    <source>
        <dbReference type="ARBA" id="ARBA00023136"/>
    </source>
</evidence>
<evidence type="ECO:0000256" key="3">
    <source>
        <dbReference type="ARBA" id="ARBA00022448"/>
    </source>
</evidence>
<keyword evidence="6 14" id="KW-1133">Transmembrane helix</keyword>
<evidence type="ECO:0000256" key="12">
    <source>
        <dbReference type="ARBA" id="ARBA00023303"/>
    </source>
</evidence>
<feature type="transmembrane region" description="Helical" evidence="14">
    <location>
        <begin position="158"/>
        <end position="183"/>
    </location>
</feature>
<keyword evidence="9" id="KW-0869">Chloride channel</keyword>
<comment type="caution">
    <text evidence="15">The sequence shown here is derived from an EMBL/GenBank/DDBJ whole genome shotgun (WGS) entry which is preliminary data.</text>
</comment>
<protein>
    <submittedName>
        <fullName evidence="15">Uncharacterized protein</fullName>
    </submittedName>
</protein>
<evidence type="ECO:0000256" key="14">
    <source>
        <dbReference type="SAM" id="Phobius"/>
    </source>
</evidence>
<dbReference type="GO" id="GO:0005886">
    <property type="term" value="C:plasma membrane"/>
    <property type="evidence" value="ECO:0007669"/>
    <property type="project" value="UniProtKB-SubCell"/>
</dbReference>
<keyword evidence="7" id="KW-0406">Ion transport</keyword>
<keyword evidence="8 14" id="KW-0472">Membrane</keyword>
<gene>
    <name evidence="15" type="ORF">JKP88DRAFT_169911</name>
</gene>
<proteinExistence type="inferred from homology"/>
<evidence type="ECO:0000256" key="5">
    <source>
        <dbReference type="ARBA" id="ARBA00022692"/>
    </source>
</evidence>
<evidence type="ECO:0000256" key="6">
    <source>
        <dbReference type="ARBA" id="ARBA00022989"/>
    </source>
</evidence>
<comment type="similarity">
    <text evidence="2">Belongs to the tweety family.</text>
</comment>
<evidence type="ECO:0000313" key="15">
    <source>
        <dbReference type="EMBL" id="KAG5177757.1"/>
    </source>
</evidence>
<dbReference type="EMBL" id="JAFCMP010000522">
    <property type="protein sequence ID" value="KAG5177757.1"/>
    <property type="molecule type" value="Genomic_DNA"/>
</dbReference>
<keyword evidence="16" id="KW-1185">Reference proteome</keyword>
<keyword evidence="11" id="KW-0868">Chloride</keyword>
<evidence type="ECO:0000256" key="10">
    <source>
        <dbReference type="ARBA" id="ARBA00023180"/>
    </source>
</evidence>
<keyword evidence="4" id="KW-1003">Cell membrane</keyword>
<dbReference type="Proteomes" id="UP000664859">
    <property type="component" value="Unassembled WGS sequence"/>
</dbReference>
<dbReference type="InterPro" id="IPR006990">
    <property type="entry name" value="Tweety"/>
</dbReference>
<feature type="region of interest" description="Disordered" evidence="13">
    <location>
        <begin position="213"/>
        <end position="234"/>
    </location>
</feature>
<feature type="non-terminal residue" evidence="15">
    <location>
        <position position="234"/>
    </location>
</feature>
<evidence type="ECO:0000256" key="1">
    <source>
        <dbReference type="ARBA" id="ARBA00004651"/>
    </source>
</evidence>
<evidence type="ECO:0000256" key="7">
    <source>
        <dbReference type="ARBA" id="ARBA00023065"/>
    </source>
</evidence>
<keyword evidence="12" id="KW-0407">Ion channel</keyword>
<dbReference type="GO" id="GO:0005229">
    <property type="term" value="F:intracellularly calcium-gated chloride channel activity"/>
    <property type="evidence" value="ECO:0007669"/>
    <property type="project" value="TreeGrafter"/>
</dbReference>
<dbReference type="GO" id="GO:0034707">
    <property type="term" value="C:chloride channel complex"/>
    <property type="evidence" value="ECO:0007669"/>
    <property type="project" value="UniProtKB-KW"/>
</dbReference>
<evidence type="ECO:0000256" key="4">
    <source>
        <dbReference type="ARBA" id="ARBA00022475"/>
    </source>
</evidence>
<name>A0A835YPQ2_9STRA</name>
<dbReference type="Pfam" id="PF04906">
    <property type="entry name" value="Tweety"/>
    <property type="match status" value="1"/>
</dbReference>
<organism evidence="15 16">
    <name type="scientific">Tribonema minus</name>
    <dbReference type="NCBI Taxonomy" id="303371"/>
    <lineage>
        <taxon>Eukaryota</taxon>
        <taxon>Sar</taxon>
        <taxon>Stramenopiles</taxon>
        <taxon>Ochrophyta</taxon>
        <taxon>PX clade</taxon>
        <taxon>Xanthophyceae</taxon>
        <taxon>Tribonematales</taxon>
        <taxon>Tribonemataceae</taxon>
        <taxon>Tribonema</taxon>
    </lineage>
</organism>
<evidence type="ECO:0000256" key="2">
    <source>
        <dbReference type="ARBA" id="ARBA00009849"/>
    </source>
</evidence>
<reference evidence="15" key="1">
    <citation type="submission" date="2021-02" db="EMBL/GenBank/DDBJ databases">
        <title>First Annotated Genome of the Yellow-green Alga Tribonema minus.</title>
        <authorList>
            <person name="Mahan K.M."/>
        </authorList>
    </citation>
    <scope>NUCLEOTIDE SEQUENCE</scope>
    <source>
        <strain evidence="15">UTEX B ZZ1240</strain>
    </source>
</reference>
<dbReference type="GO" id="GO:0072320">
    <property type="term" value="F:volume-sensitive chloride channel activity"/>
    <property type="evidence" value="ECO:0007669"/>
    <property type="project" value="TreeGrafter"/>
</dbReference>
<dbReference type="AlphaFoldDB" id="A0A835YPQ2"/>
<sequence>RQVKRSLRFSKWVLLPVSILLVVCSWVSAGLLTTVGLVAADICVDPRQNIVRAFTNDVIADTARYYVTCDGTNVFAQLIEQGFLFTFIAKGELNSADFKDYAQQCPALAPAKDRVAAALANIKDETGYLSKEIRCREINPMYVQGVEGAICTSGTQDILMAMVGFVLVGIFLALVSTCFIWLMRHVGYAESDRLGIDFNSSKLLQRKTSTMALPPHTAHSRHVSAAETGVSSRR</sequence>
<evidence type="ECO:0000313" key="16">
    <source>
        <dbReference type="Proteomes" id="UP000664859"/>
    </source>
</evidence>
<dbReference type="PANTHER" id="PTHR12424:SF8">
    <property type="entry name" value="PROTEIN TWEETY"/>
    <property type="match status" value="1"/>
</dbReference>
<keyword evidence="5 14" id="KW-0812">Transmembrane</keyword>
<keyword evidence="10" id="KW-0325">Glycoprotein</keyword>
<evidence type="ECO:0000256" key="11">
    <source>
        <dbReference type="ARBA" id="ARBA00023214"/>
    </source>
</evidence>
<evidence type="ECO:0000256" key="9">
    <source>
        <dbReference type="ARBA" id="ARBA00023173"/>
    </source>
</evidence>
<evidence type="ECO:0000256" key="13">
    <source>
        <dbReference type="SAM" id="MobiDB-lite"/>
    </source>
</evidence>
<comment type="subcellular location">
    <subcellularLocation>
        <location evidence="1">Cell membrane</location>
        <topology evidence="1">Multi-pass membrane protein</topology>
    </subcellularLocation>
</comment>
<keyword evidence="3" id="KW-0813">Transport</keyword>
<feature type="transmembrane region" description="Helical" evidence="14">
    <location>
        <begin position="12"/>
        <end position="40"/>
    </location>
</feature>
<accession>A0A835YPQ2</accession>
<dbReference type="PANTHER" id="PTHR12424">
    <property type="entry name" value="TWEETY-RELATED"/>
    <property type="match status" value="1"/>
</dbReference>